<dbReference type="RefSeq" id="WP_080597324.1">
    <property type="nucleotide sequence ID" value="NZ_JADPGA010000006.1"/>
</dbReference>
<dbReference type="GO" id="GO:0003856">
    <property type="term" value="F:3-dehydroquinate synthase activity"/>
    <property type="evidence" value="ECO:0007669"/>
    <property type="project" value="TreeGrafter"/>
</dbReference>
<proteinExistence type="predicted"/>
<dbReference type="PANTHER" id="PTHR43622:SF7">
    <property type="entry name" value="3-DEHYDROQUINATE SYNTHASE, CHLOROPLASTIC"/>
    <property type="match status" value="1"/>
</dbReference>
<evidence type="ECO:0000256" key="4">
    <source>
        <dbReference type="ARBA" id="ARBA00023141"/>
    </source>
</evidence>
<name>A0A7J5HJY8_BACUN</name>
<dbReference type="GO" id="GO:0009073">
    <property type="term" value="P:aromatic amino acid family biosynthetic process"/>
    <property type="evidence" value="ECO:0007669"/>
    <property type="project" value="UniProtKB-KW"/>
</dbReference>
<evidence type="ECO:0000256" key="1">
    <source>
        <dbReference type="ARBA" id="ARBA00001911"/>
    </source>
</evidence>
<dbReference type="PANTHER" id="PTHR43622">
    <property type="entry name" value="3-DEHYDROQUINATE SYNTHASE"/>
    <property type="match status" value="1"/>
</dbReference>
<dbReference type="AlphaFoldDB" id="A0A7J5HJY8"/>
<comment type="cofactor">
    <cofactor evidence="1">
        <name>NAD(+)</name>
        <dbReference type="ChEBI" id="CHEBI:57540"/>
    </cofactor>
</comment>
<gene>
    <name evidence="8" type="ORF">GAP55_13850</name>
</gene>
<feature type="domain" description="3-dehydroquinate synthase N-terminal" evidence="6">
    <location>
        <begin position="1"/>
        <end position="60"/>
    </location>
</feature>
<dbReference type="Gene3D" id="1.20.1090.10">
    <property type="entry name" value="Dehydroquinate synthase-like - alpha domain"/>
    <property type="match status" value="1"/>
</dbReference>
<dbReference type="Proteomes" id="UP000466952">
    <property type="component" value="Unassembled WGS sequence"/>
</dbReference>
<evidence type="ECO:0000313" key="8">
    <source>
        <dbReference type="EMBL" id="KAB4211604.1"/>
    </source>
</evidence>
<reference evidence="8 9" key="1">
    <citation type="journal article" date="2019" name="Nat. Med.">
        <title>A library of human gut bacterial isolates paired with longitudinal multiomics data enables mechanistic microbiome research.</title>
        <authorList>
            <person name="Poyet M."/>
            <person name="Groussin M."/>
            <person name="Gibbons S.M."/>
            <person name="Avila-Pacheco J."/>
            <person name="Jiang X."/>
            <person name="Kearney S.M."/>
            <person name="Perrotta A.R."/>
            <person name="Berdy B."/>
            <person name="Zhao S."/>
            <person name="Lieberman T.D."/>
            <person name="Swanson P.K."/>
            <person name="Smith M."/>
            <person name="Roesemann S."/>
            <person name="Alexander J.E."/>
            <person name="Rich S.A."/>
            <person name="Livny J."/>
            <person name="Vlamakis H."/>
            <person name="Clish C."/>
            <person name="Bullock K."/>
            <person name="Deik A."/>
            <person name="Scott J."/>
            <person name="Pierce K.A."/>
            <person name="Xavier R.J."/>
            <person name="Alm E.J."/>
        </authorList>
    </citation>
    <scope>NUCLEOTIDE SEQUENCE [LARGE SCALE GENOMIC DNA]</scope>
    <source>
        <strain evidence="8 9">BIOML-A11</strain>
    </source>
</reference>
<keyword evidence="3" id="KW-0520">NAD</keyword>
<dbReference type="InterPro" id="IPR030960">
    <property type="entry name" value="DHQS/DOIS_N"/>
</dbReference>
<dbReference type="SUPFAM" id="SSF56796">
    <property type="entry name" value="Dehydroquinate synthase-like"/>
    <property type="match status" value="1"/>
</dbReference>
<accession>A0A7J5HJY8</accession>
<dbReference type="Pfam" id="PF24621">
    <property type="entry name" value="DHQS_C"/>
    <property type="match status" value="1"/>
</dbReference>
<dbReference type="GO" id="GO:0008652">
    <property type="term" value="P:amino acid biosynthetic process"/>
    <property type="evidence" value="ECO:0007669"/>
    <property type="project" value="UniProtKB-KW"/>
</dbReference>
<evidence type="ECO:0000256" key="5">
    <source>
        <dbReference type="ARBA" id="ARBA00023239"/>
    </source>
</evidence>
<evidence type="ECO:0000256" key="2">
    <source>
        <dbReference type="ARBA" id="ARBA00022605"/>
    </source>
</evidence>
<organism evidence="8 9">
    <name type="scientific">Bacteroides uniformis</name>
    <dbReference type="NCBI Taxonomy" id="820"/>
    <lineage>
        <taxon>Bacteria</taxon>
        <taxon>Pseudomonadati</taxon>
        <taxon>Bacteroidota</taxon>
        <taxon>Bacteroidia</taxon>
        <taxon>Bacteroidales</taxon>
        <taxon>Bacteroidaceae</taxon>
        <taxon>Bacteroides</taxon>
    </lineage>
</organism>
<protein>
    <submittedName>
        <fullName evidence="8">3-dehydroquinate synthase</fullName>
    </submittedName>
</protein>
<comment type="caution">
    <text evidence="8">The sequence shown here is derived from an EMBL/GenBank/DDBJ whole genome shotgun (WGS) entry which is preliminary data.</text>
</comment>
<dbReference type="Gene3D" id="3.40.50.1970">
    <property type="match status" value="1"/>
</dbReference>
<evidence type="ECO:0000313" key="9">
    <source>
        <dbReference type="Proteomes" id="UP000466952"/>
    </source>
</evidence>
<sequence>MRGIHFIQMPTTLLSMVDASISGKTAVDLQAGKNLIGAFWQPSLVVADTQVVTNLPADIFAEGMAEVIKSDLIANAGIVEMIRQNTIKERIDQMVASCIKMKRDVVEQDEYETKGLRKVLNMGHTVPHAIEKLSNYSISHGVAVATGLVWEAKIACHLELCASGLVDEIRAAVDAYQLYYDVPYTV</sequence>
<evidence type="ECO:0000256" key="3">
    <source>
        <dbReference type="ARBA" id="ARBA00023027"/>
    </source>
</evidence>
<feature type="domain" description="3-dehydroquinate synthase C-terminal" evidence="7">
    <location>
        <begin position="63"/>
        <end position="181"/>
    </location>
</feature>
<dbReference type="EMBL" id="WCTR01000009">
    <property type="protein sequence ID" value="KAB4211604.1"/>
    <property type="molecule type" value="Genomic_DNA"/>
</dbReference>
<keyword evidence="2" id="KW-0028">Amino-acid biosynthesis</keyword>
<evidence type="ECO:0000259" key="6">
    <source>
        <dbReference type="Pfam" id="PF01761"/>
    </source>
</evidence>
<keyword evidence="5" id="KW-0456">Lyase</keyword>
<evidence type="ECO:0000259" key="7">
    <source>
        <dbReference type="Pfam" id="PF24621"/>
    </source>
</evidence>
<keyword evidence="4" id="KW-0057">Aromatic amino acid biosynthesis</keyword>
<dbReference type="Pfam" id="PF01761">
    <property type="entry name" value="DHQ_synthase"/>
    <property type="match status" value="1"/>
</dbReference>
<dbReference type="InterPro" id="IPR056179">
    <property type="entry name" value="DHQS_C"/>
</dbReference>
<dbReference type="InterPro" id="IPR050071">
    <property type="entry name" value="Dehydroquinate_synthase"/>
</dbReference>
<dbReference type="CDD" id="cd08195">
    <property type="entry name" value="DHQS"/>
    <property type="match status" value="1"/>
</dbReference>